<dbReference type="InterPro" id="IPR009057">
    <property type="entry name" value="Homeodomain-like_sf"/>
</dbReference>
<sequence length="216" mass="23560">MRQRARSPEDKERRAEDLLAAAEAVARDLGGIRHVTLLAVTERAGLHRTGVRRYYSSKEELLLELAERGWGQWRDKVAAEVGDRTGLDAPAIAAVLSGTLAALPVFCDLLTHVTLYLEGDVDIERARRYKTHAFAAHDAIAAVLVRAGLMGQEQVTSLLAAAVLLAAGLWQASHPTATLAALYEQEPRWYHDVRDFRPRLDALLAATAAGLAAPPR</sequence>
<keyword evidence="1 2" id="KW-0238">DNA-binding</keyword>
<protein>
    <submittedName>
        <fullName evidence="4">TetR family transcriptional regulator</fullName>
    </submittedName>
</protein>
<evidence type="ECO:0000256" key="1">
    <source>
        <dbReference type="ARBA" id="ARBA00023125"/>
    </source>
</evidence>
<gene>
    <name evidence="4" type="ORF">HCN08_08435</name>
</gene>
<dbReference type="Proteomes" id="UP000734511">
    <property type="component" value="Unassembled WGS sequence"/>
</dbReference>
<dbReference type="RefSeq" id="WP_167982275.1">
    <property type="nucleotide sequence ID" value="NZ_JAATEJ010000004.1"/>
</dbReference>
<evidence type="ECO:0000313" key="5">
    <source>
        <dbReference type="Proteomes" id="UP000734511"/>
    </source>
</evidence>
<evidence type="ECO:0000259" key="3">
    <source>
        <dbReference type="PROSITE" id="PS50977"/>
    </source>
</evidence>
<accession>A0ABX0ZHX9</accession>
<dbReference type="Pfam" id="PF17929">
    <property type="entry name" value="TetR_C_34"/>
    <property type="match status" value="1"/>
</dbReference>
<feature type="DNA-binding region" description="H-T-H motif" evidence="2">
    <location>
        <begin position="36"/>
        <end position="55"/>
    </location>
</feature>
<comment type="caution">
    <text evidence="4">The sequence shown here is derived from an EMBL/GenBank/DDBJ whole genome shotgun (WGS) entry which is preliminary data.</text>
</comment>
<name>A0ABX0ZHX9_9ACTN</name>
<organism evidence="4 5">
    <name type="scientific">Actinacidiphila epipremni</name>
    <dbReference type="NCBI Taxonomy" id="2053013"/>
    <lineage>
        <taxon>Bacteria</taxon>
        <taxon>Bacillati</taxon>
        <taxon>Actinomycetota</taxon>
        <taxon>Actinomycetes</taxon>
        <taxon>Kitasatosporales</taxon>
        <taxon>Streptomycetaceae</taxon>
        <taxon>Actinacidiphila</taxon>
    </lineage>
</organism>
<dbReference type="PROSITE" id="PS50977">
    <property type="entry name" value="HTH_TETR_2"/>
    <property type="match status" value="1"/>
</dbReference>
<dbReference type="Gene3D" id="1.10.357.10">
    <property type="entry name" value="Tetracycline Repressor, domain 2"/>
    <property type="match status" value="1"/>
</dbReference>
<evidence type="ECO:0000313" key="4">
    <source>
        <dbReference type="EMBL" id="NJP43428.1"/>
    </source>
</evidence>
<dbReference type="InterPro" id="IPR041483">
    <property type="entry name" value="TetR_C_34"/>
</dbReference>
<feature type="domain" description="HTH tetR-type" evidence="3">
    <location>
        <begin position="12"/>
        <end position="73"/>
    </location>
</feature>
<dbReference type="InterPro" id="IPR001647">
    <property type="entry name" value="HTH_TetR"/>
</dbReference>
<proteinExistence type="predicted"/>
<keyword evidence="5" id="KW-1185">Reference proteome</keyword>
<dbReference type="EMBL" id="JAATEJ010000004">
    <property type="protein sequence ID" value="NJP43428.1"/>
    <property type="molecule type" value="Genomic_DNA"/>
</dbReference>
<evidence type="ECO:0000256" key="2">
    <source>
        <dbReference type="PROSITE-ProRule" id="PRU00335"/>
    </source>
</evidence>
<dbReference type="SUPFAM" id="SSF46689">
    <property type="entry name" value="Homeodomain-like"/>
    <property type="match status" value="1"/>
</dbReference>
<reference evidence="4 5" key="1">
    <citation type="submission" date="2020-03" db="EMBL/GenBank/DDBJ databases">
        <title>WGS of actinomycetes isolated from Thailand.</title>
        <authorList>
            <person name="Thawai C."/>
        </authorList>
    </citation>
    <scope>NUCLEOTIDE SEQUENCE [LARGE SCALE GENOMIC DNA]</scope>
    <source>
        <strain evidence="4 5">PRB2-1</strain>
    </source>
</reference>